<evidence type="ECO:0000313" key="2">
    <source>
        <dbReference type="EMBL" id="PVH92880.1"/>
    </source>
</evidence>
<evidence type="ECO:0000256" key="1">
    <source>
        <dbReference type="SAM" id="MobiDB-lite"/>
    </source>
</evidence>
<evidence type="ECO:0000313" key="3">
    <source>
        <dbReference type="Proteomes" id="UP000244855"/>
    </source>
</evidence>
<feature type="region of interest" description="Disordered" evidence="1">
    <location>
        <begin position="46"/>
        <end position="121"/>
    </location>
</feature>
<feature type="compositionally biased region" description="Polar residues" evidence="1">
    <location>
        <begin position="93"/>
        <end position="105"/>
    </location>
</feature>
<protein>
    <submittedName>
        <fullName evidence="2">Uncharacterized protein</fullName>
    </submittedName>
</protein>
<keyword evidence="3" id="KW-1185">Reference proteome</keyword>
<feature type="compositionally biased region" description="Basic and acidic residues" evidence="1">
    <location>
        <begin position="56"/>
        <end position="67"/>
    </location>
</feature>
<name>A0A2V1D4A1_9PLEO</name>
<sequence length="177" mass="19793">MISLMSISIVYDIAASHITDADVRKLREDDYIPVSATDLKARTLGAARNRSRKHSLSYERSRAHGPTELDIPESFDDDAIYIPNEDLQRSQKSRTPNDTNMTQSEAAYPSLPQTKWGRSRPATPSMAVATASTINLPPHGPSPSFYLPAHYPTTELDIMRMQNMDAFRAQQQVSQNT</sequence>
<organism evidence="2 3">
    <name type="scientific">Periconia macrospinosa</name>
    <dbReference type="NCBI Taxonomy" id="97972"/>
    <lineage>
        <taxon>Eukaryota</taxon>
        <taxon>Fungi</taxon>
        <taxon>Dikarya</taxon>
        <taxon>Ascomycota</taxon>
        <taxon>Pezizomycotina</taxon>
        <taxon>Dothideomycetes</taxon>
        <taxon>Pleosporomycetidae</taxon>
        <taxon>Pleosporales</taxon>
        <taxon>Massarineae</taxon>
        <taxon>Periconiaceae</taxon>
        <taxon>Periconia</taxon>
    </lineage>
</organism>
<gene>
    <name evidence="2" type="ORF">DM02DRAFT_635021</name>
</gene>
<proteinExistence type="predicted"/>
<feature type="compositionally biased region" description="Acidic residues" evidence="1">
    <location>
        <begin position="70"/>
        <end position="79"/>
    </location>
</feature>
<accession>A0A2V1D4A1</accession>
<dbReference type="AlphaFoldDB" id="A0A2V1D4A1"/>
<reference evidence="2 3" key="1">
    <citation type="journal article" date="2018" name="Sci. Rep.">
        <title>Comparative genomics provides insights into the lifestyle and reveals functional heterogeneity of dark septate endophytic fungi.</title>
        <authorList>
            <person name="Knapp D.G."/>
            <person name="Nemeth J.B."/>
            <person name="Barry K."/>
            <person name="Hainaut M."/>
            <person name="Henrissat B."/>
            <person name="Johnson J."/>
            <person name="Kuo A."/>
            <person name="Lim J.H.P."/>
            <person name="Lipzen A."/>
            <person name="Nolan M."/>
            <person name="Ohm R.A."/>
            <person name="Tamas L."/>
            <person name="Grigoriev I.V."/>
            <person name="Spatafora J.W."/>
            <person name="Nagy L.G."/>
            <person name="Kovacs G.M."/>
        </authorList>
    </citation>
    <scope>NUCLEOTIDE SEQUENCE [LARGE SCALE GENOMIC DNA]</scope>
    <source>
        <strain evidence="2 3">DSE2036</strain>
    </source>
</reference>
<dbReference type="Proteomes" id="UP000244855">
    <property type="component" value="Unassembled WGS sequence"/>
</dbReference>
<dbReference type="EMBL" id="KZ805637">
    <property type="protein sequence ID" value="PVH92880.1"/>
    <property type="molecule type" value="Genomic_DNA"/>
</dbReference>